<evidence type="ECO:0000313" key="2">
    <source>
        <dbReference type="EMBL" id="SFO51415.1"/>
    </source>
</evidence>
<dbReference type="AlphaFoldDB" id="A0A1I5HSY2"/>
<name>A0A1I5HSY2_9PSEU</name>
<dbReference type="EMBL" id="FOWC01000002">
    <property type="protein sequence ID" value="SFO51415.1"/>
    <property type="molecule type" value="Genomic_DNA"/>
</dbReference>
<protein>
    <submittedName>
        <fullName evidence="2">Uncharacterized protein</fullName>
    </submittedName>
</protein>
<feature type="region of interest" description="Disordered" evidence="1">
    <location>
        <begin position="76"/>
        <end position="125"/>
    </location>
</feature>
<evidence type="ECO:0000256" key="1">
    <source>
        <dbReference type="SAM" id="MobiDB-lite"/>
    </source>
</evidence>
<gene>
    <name evidence="2" type="ORF">SAMN05421854_10258</name>
</gene>
<accession>A0A1I5HSY2</accession>
<organism evidence="2 3">
    <name type="scientific">Amycolatopsis rubida</name>
    <dbReference type="NCBI Taxonomy" id="112413"/>
    <lineage>
        <taxon>Bacteria</taxon>
        <taxon>Bacillati</taxon>
        <taxon>Actinomycetota</taxon>
        <taxon>Actinomycetes</taxon>
        <taxon>Pseudonocardiales</taxon>
        <taxon>Pseudonocardiaceae</taxon>
        <taxon>Amycolatopsis</taxon>
    </lineage>
</organism>
<dbReference type="Proteomes" id="UP000199137">
    <property type="component" value="Unassembled WGS sequence"/>
</dbReference>
<sequence length="125" mass="13761">MVNGLESGVVLLGLNANRTLPASMNALHGIDGDYLFGEATLDFPVWRWPGHRLVTDIKLGDQSLHRAVENGELALDTRPGLHSGREDPAARRCRAKPAVRVRLPFQPLNPGRQGTTRPLTRPRPD</sequence>
<reference evidence="2 3" key="1">
    <citation type="submission" date="2016-10" db="EMBL/GenBank/DDBJ databases">
        <authorList>
            <person name="de Groot N.N."/>
        </authorList>
    </citation>
    <scope>NUCLEOTIDE SEQUENCE [LARGE SCALE GENOMIC DNA]</scope>
    <source>
        <strain evidence="2 3">DSM 44637</strain>
    </source>
</reference>
<proteinExistence type="predicted"/>
<evidence type="ECO:0000313" key="3">
    <source>
        <dbReference type="Proteomes" id="UP000199137"/>
    </source>
</evidence>